<keyword evidence="2" id="KW-1185">Reference proteome</keyword>
<dbReference type="VEuPathDB" id="TriTrypDB:TcIL3000_0_40990"/>
<dbReference type="Proteomes" id="UP000000702">
    <property type="component" value="Unassembled WGS sequence"/>
</dbReference>
<name>F9W812_TRYCI</name>
<proteinExistence type="predicted"/>
<sequence>MTPKNPSPTTIDTPPALCEGFLKALLSGIHSYQAPCTPRIPGASVFQRMWPFSSWRRLSRAIPRETKFLGFMGSAPHPCQEEVVDAFYVRGIDACRRAFSKLHSLKSACDVAAYFLFRSRQLLSRARPVEQAIMRALGFLLDGVLDHGTTWRWPASRGYFSYFSRAL</sequence>
<accession>F9W812</accession>
<gene>
    <name evidence="1" type="ORF">TCIL3000_0_40990</name>
</gene>
<dbReference type="EMBL" id="CAEQ01001120">
    <property type="protein sequence ID" value="CCD13337.1"/>
    <property type="molecule type" value="Genomic_DNA"/>
</dbReference>
<comment type="caution">
    <text evidence="1">The sequence shown here is derived from an EMBL/GenBank/DDBJ whole genome shotgun (WGS) entry which is preliminary data.</text>
</comment>
<protein>
    <submittedName>
        <fullName evidence="1">WGS project CAEQ00000000 data, annotated contig 1691</fullName>
    </submittedName>
</protein>
<dbReference type="AlphaFoldDB" id="F9W812"/>
<organism evidence="1 2">
    <name type="scientific">Trypanosoma congolense (strain IL3000)</name>
    <dbReference type="NCBI Taxonomy" id="1068625"/>
    <lineage>
        <taxon>Eukaryota</taxon>
        <taxon>Discoba</taxon>
        <taxon>Euglenozoa</taxon>
        <taxon>Kinetoplastea</taxon>
        <taxon>Metakinetoplastina</taxon>
        <taxon>Trypanosomatida</taxon>
        <taxon>Trypanosomatidae</taxon>
        <taxon>Trypanosoma</taxon>
        <taxon>Nannomonas</taxon>
    </lineage>
</organism>
<reference evidence="1 2" key="2">
    <citation type="journal article" date="2012" name="Proc. Natl. Acad. Sci. U.S.A.">
        <title>Antigenic diversity is generated by distinct evolutionary mechanisms in African trypanosome species.</title>
        <authorList>
            <person name="Jackson A.P."/>
            <person name="Berry A."/>
            <person name="Aslett M."/>
            <person name="Allison H.C."/>
            <person name="Burton P."/>
            <person name="Vavrova-Anderson J."/>
            <person name="Brown R."/>
            <person name="Browne H."/>
            <person name="Corton N."/>
            <person name="Hauser H."/>
            <person name="Gamble J."/>
            <person name="Gilderthorp R."/>
            <person name="Marcello L."/>
            <person name="McQuillan J."/>
            <person name="Otto T.D."/>
            <person name="Quail M.A."/>
            <person name="Sanders M.J."/>
            <person name="van Tonder A."/>
            <person name="Ginger M.L."/>
            <person name="Field M.C."/>
            <person name="Barry J.D."/>
            <person name="Hertz-Fowler C."/>
            <person name="Berriman M."/>
        </authorList>
    </citation>
    <scope>NUCLEOTIDE SEQUENCE [LARGE SCALE GENOMIC DNA]</scope>
    <source>
        <strain evidence="1 2">IL3000</strain>
    </source>
</reference>
<evidence type="ECO:0000313" key="1">
    <source>
        <dbReference type="EMBL" id="CCD13337.1"/>
    </source>
</evidence>
<reference evidence="2" key="1">
    <citation type="submission" date="2011-07" db="EMBL/GenBank/DDBJ databases">
        <title>Divergent evolution of antigenic variation in African trypanosomes.</title>
        <authorList>
            <person name="Jackson A.P."/>
            <person name="Berry A."/>
            <person name="Allison H.C."/>
            <person name="Burton P."/>
            <person name="Anderson J."/>
            <person name="Aslett M."/>
            <person name="Brown R."/>
            <person name="Corton N."/>
            <person name="Harris D."/>
            <person name="Hauser H."/>
            <person name="Gamble J."/>
            <person name="Gilderthorp R."/>
            <person name="McQuillan J."/>
            <person name="Quail M.A."/>
            <person name="Sanders M."/>
            <person name="Van Tonder A."/>
            <person name="Ginger M.L."/>
            <person name="Donelson J.E."/>
            <person name="Field M.C."/>
            <person name="Barry J.D."/>
            <person name="Berriman M."/>
            <person name="Hertz-Fowler C."/>
        </authorList>
    </citation>
    <scope>NUCLEOTIDE SEQUENCE [LARGE SCALE GENOMIC DNA]</scope>
    <source>
        <strain evidence="2">IL3000</strain>
    </source>
</reference>
<evidence type="ECO:0000313" key="2">
    <source>
        <dbReference type="Proteomes" id="UP000000702"/>
    </source>
</evidence>